<proteinExistence type="predicted"/>
<dbReference type="Proteomes" id="UP000815325">
    <property type="component" value="Unassembled WGS sequence"/>
</dbReference>
<evidence type="ECO:0000313" key="2">
    <source>
        <dbReference type="Proteomes" id="UP000815325"/>
    </source>
</evidence>
<organism evidence="1 2">
    <name type="scientific">Dunaliella salina</name>
    <name type="common">Green alga</name>
    <name type="synonym">Protococcus salinus</name>
    <dbReference type="NCBI Taxonomy" id="3046"/>
    <lineage>
        <taxon>Eukaryota</taxon>
        <taxon>Viridiplantae</taxon>
        <taxon>Chlorophyta</taxon>
        <taxon>core chlorophytes</taxon>
        <taxon>Chlorophyceae</taxon>
        <taxon>CS clade</taxon>
        <taxon>Chlamydomonadales</taxon>
        <taxon>Dunaliellaceae</taxon>
        <taxon>Dunaliella</taxon>
    </lineage>
</organism>
<comment type="caution">
    <text evidence="1">The sequence shown here is derived from an EMBL/GenBank/DDBJ whole genome shotgun (WGS) entry which is preliminary data.</text>
</comment>
<reference evidence="1" key="1">
    <citation type="submission" date="2017-08" db="EMBL/GenBank/DDBJ databases">
        <authorList>
            <person name="Polle J.E."/>
            <person name="Barry K."/>
            <person name="Cushman J."/>
            <person name="Schmutz J."/>
            <person name="Tran D."/>
            <person name="Hathwaick L.T."/>
            <person name="Yim W.C."/>
            <person name="Jenkins J."/>
            <person name="Mckie-Krisberg Z.M."/>
            <person name="Prochnik S."/>
            <person name="Lindquist E."/>
            <person name="Dockter R.B."/>
            <person name="Adam C."/>
            <person name="Molina H."/>
            <person name="Bunkerborg J."/>
            <person name="Jin E."/>
            <person name="Buchheim M."/>
            <person name="Magnuson J."/>
        </authorList>
    </citation>
    <scope>NUCLEOTIDE SEQUENCE</scope>
    <source>
        <strain evidence="1">CCAP 19/18</strain>
    </source>
</reference>
<evidence type="ECO:0008006" key="3">
    <source>
        <dbReference type="Google" id="ProtNLM"/>
    </source>
</evidence>
<evidence type="ECO:0000313" key="1">
    <source>
        <dbReference type="EMBL" id="KAF5831713.1"/>
    </source>
</evidence>
<sequence>MSCHICAFIRKHPVTLSCCMTCCHPLVSCHLTLGCRHHMLPIASGMPQSCKLPQWIGLAPWFAAEIGRLCVALHDVPWLR</sequence>
<name>A0ABQ7GAX3_DUNSA</name>
<gene>
    <name evidence="1" type="ORF">DUNSADRAFT_12708</name>
</gene>
<dbReference type="EMBL" id="MU069927">
    <property type="protein sequence ID" value="KAF5831713.1"/>
    <property type="molecule type" value="Genomic_DNA"/>
</dbReference>
<keyword evidence="2" id="KW-1185">Reference proteome</keyword>
<protein>
    <recommendedName>
        <fullName evidence="3">Encoded protein</fullName>
    </recommendedName>
</protein>
<accession>A0ABQ7GAX3</accession>